<evidence type="ECO:0000313" key="2">
    <source>
        <dbReference type="Proteomes" id="UP000250235"/>
    </source>
</evidence>
<accession>A0A2Z7C8U5</accession>
<proteinExistence type="predicted"/>
<dbReference type="Proteomes" id="UP000250235">
    <property type="component" value="Unassembled WGS sequence"/>
</dbReference>
<sequence length="104" mass="12070">MHWNNIYALKWRRKNQPLLAFTAKHKSSRSQQEFSTSTTTSTLKFLEKKREIYVALSARMNEEVTRVSQHFGVLITRFSSCANGERSADGLRNQSQELLVDMMT</sequence>
<name>A0A2Z7C8U5_9LAMI</name>
<dbReference type="EMBL" id="KQ998532">
    <property type="protein sequence ID" value="KZV42939.1"/>
    <property type="molecule type" value="Genomic_DNA"/>
</dbReference>
<dbReference type="AlphaFoldDB" id="A0A2Z7C8U5"/>
<keyword evidence="2" id="KW-1185">Reference proteome</keyword>
<evidence type="ECO:0000313" key="1">
    <source>
        <dbReference type="EMBL" id="KZV42939.1"/>
    </source>
</evidence>
<protein>
    <submittedName>
        <fullName evidence="1">Uncharacterized protein</fullName>
    </submittedName>
</protein>
<reference evidence="1 2" key="1">
    <citation type="journal article" date="2015" name="Proc. Natl. Acad. Sci. U.S.A.">
        <title>The resurrection genome of Boea hygrometrica: A blueprint for survival of dehydration.</title>
        <authorList>
            <person name="Xiao L."/>
            <person name="Yang G."/>
            <person name="Zhang L."/>
            <person name="Yang X."/>
            <person name="Zhao S."/>
            <person name="Ji Z."/>
            <person name="Zhou Q."/>
            <person name="Hu M."/>
            <person name="Wang Y."/>
            <person name="Chen M."/>
            <person name="Xu Y."/>
            <person name="Jin H."/>
            <person name="Xiao X."/>
            <person name="Hu G."/>
            <person name="Bao F."/>
            <person name="Hu Y."/>
            <person name="Wan P."/>
            <person name="Li L."/>
            <person name="Deng X."/>
            <person name="Kuang T."/>
            <person name="Xiang C."/>
            <person name="Zhu J.K."/>
            <person name="Oliver M.J."/>
            <person name="He Y."/>
        </authorList>
    </citation>
    <scope>NUCLEOTIDE SEQUENCE [LARGE SCALE GENOMIC DNA]</scope>
    <source>
        <strain evidence="2">cv. XS01</strain>
    </source>
</reference>
<organism evidence="1 2">
    <name type="scientific">Dorcoceras hygrometricum</name>
    <dbReference type="NCBI Taxonomy" id="472368"/>
    <lineage>
        <taxon>Eukaryota</taxon>
        <taxon>Viridiplantae</taxon>
        <taxon>Streptophyta</taxon>
        <taxon>Embryophyta</taxon>
        <taxon>Tracheophyta</taxon>
        <taxon>Spermatophyta</taxon>
        <taxon>Magnoliopsida</taxon>
        <taxon>eudicotyledons</taxon>
        <taxon>Gunneridae</taxon>
        <taxon>Pentapetalae</taxon>
        <taxon>asterids</taxon>
        <taxon>lamiids</taxon>
        <taxon>Lamiales</taxon>
        <taxon>Gesneriaceae</taxon>
        <taxon>Didymocarpoideae</taxon>
        <taxon>Trichosporeae</taxon>
        <taxon>Loxocarpinae</taxon>
        <taxon>Dorcoceras</taxon>
    </lineage>
</organism>
<gene>
    <name evidence="1" type="ORF">F511_43852</name>
</gene>